<protein>
    <submittedName>
        <fullName evidence="2">Uncharacterized protein</fullName>
    </submittedName>
</protein>
<feature type="compositionally biased region" description="Low complexity" evidence="1">
    <location>
        <begin position="121"/>
        <end position="134"/>
    </location>
</feature>
<dbReference type="EMBL" id="LQQA01000001">
    <property type="protein sequence ID" value="ORX19290.1"/>
    <property type="molecule type" value="Genomic_DNA"/>
</dbReference>
<name>A0A1X2FLF5_9MYCO</name>
<comment type="caution">
    <text evidence="2">The sequence shown here is derived from an EMBL/GenBank/DDBJ whole genome shotgun (WGS) entry which is preliminary data.</text>
</comment>
<evidence type="ECO:0000256" key="1">
    <source>
        <dbReference type="SAM" id="MobiDB-lite"/>
    </source>
</evidence>
<gene>
    <name evidence="2" type="ORF">AWC31_00040</name>
</gene>
<evidence type="ECO:0000313" key="3">
    <source>
        <dbReference type="Proteomes" id="UP000193964"/>
    </source>
</evidence>
<evidence type="ECO:0000313" key="2">
    <source>
        <dbReference type="EMBL" id="ORX19290.1"/>
    </source>
</evidence>
<reference evidence="2 3" key="1">
    <citation type="submission" date="2016-01" db="EMBL/GenBank/DDBJ databases">
        <title>The new phylogeny of the genus Mycobacterium.</title>
        <authorList>
            <person name="Tarcisio F."/>
            <person name="Conor M."/>
            <person name="Antonella G."/>
            <person name="Elisabetta G."/>
            <person name="Giulia F.S."/>
            <person name="Sara T."/>
            <person name="Anna F."/>
            <person name="Clotilde B."/>
            <person name="Roberto B."/>
            <person name="Veronica D.S."/>
            <person name="Fabio R."/>
            <person name="Monica P."/>
            <person name="Olivier J."/>
            <person name="Enrico T."/>
            <person name="Nicola S."/>
        </authorList>
    </citation>
    <scope>NUCLEOTIDE SEQUENCE [LARGE SCALE GENOMIC DNA]</scope>
    <source>
        <strain evidence="2 3">ATCC 700010</strain>
    </source>
</reference>
<feature type="compositionally biased region" description="Basic residues" evidence="1">
    <location>
        <begin position="185"/>
        <end position="201"/>
    </location>
</feature>
<feature type="compositionally biased region" description="Polar residues" evidence="1">
    <location>
        <begin position="142"/>
        <end position="151"/>
    </location>
</feature>
<proteinExistence type="predicted"/>
<accession>A0A1X2FLF5</accession>
<feature type="region of interest" description="Disordered" evidence="1">
    <location>
        <begin position="121"/>
        <end position="201"/>
    </location>
</feature>
<organism evidence="2 3">
    <name type="scientific">Mycolicibacterium wolinskyi</name>
    <dbReference type="NCBI Taxonomy" id="59750"/>
    <lineage>
        <taxon>Bacteria</taxon>
        <taxon>Bacillati</taxon>
        <taxon>Actinomycetota</taxon>
        <taxon>Actinomycetes</taxon>
        <taxon>Mycobacteriales</taxon>
        <taxon>Mycobacteriaceae</taxon>
        <taxon>Mycolicibacterium</taxon>
    </lineage>
</organism>
<dbReference type="AlphaFoldDB" id="A0A1X2FLF5"/>
<sequence length="201" mass="22422">MGGQGPFIDHYEAAILDQPSPFPIATQSARNANRNEAMKGFPLRSGYARDEKPLAMSADRGTGRPNVRYLNPRASSVEGNTWSTVIRKYKLKPGDLVEVVFRNRAGQTSCRNCAQRDLLQRQPQLRPSSPAQQRAIDAERVSTVTNRQRLTAVQKAGVQATRDSNNNGNGDHSASSNKNRDHNKQKPKKDKKSKKHHKKPK</sequence>
<feature type="compositionally biased region" description="Polar residues" evidence="1">
    <location>
        <begin position="161"/>
        <end position="177"/>
    </location>
</feature>
<dbReference type="Proteomes" id="UP000193964">
    <property type="component" value="Unassembled WGS sequence"/>
</dbReference>